<evidence type="ECO:0000313" key="4">
    <source>
        <dbReference type="Proteomes" id="UP000033096"/>
    </source>
</evidence>
<protein>
    <submittedName>
        <fullName evidence="3">Pentapeptide repeat family protein</fullName>
    </submittedName>
</protein>
<feature type="transmembrane region" description="Helical" evidence="2">
    <location>
        <begin position="6"/>
        <end position="22"/>
    </location>
</feature>
<dbReference type="Gene3D" id="2.160.20.80">
    <property type="entry name" value="E3 ubiquitin-protein ligase SopA"/>
    <property type="match status" value="2"/>
</dbReference>
<sequence length="392" mass="43829">MDLSLIITILGVIVGIISLYYTRKQTHVTENQASATDKSIIVTQENQITEHFTRAVEQLGAVDKEGNPAIEIRLGAISSLKIIADKSDEYYWPIMENLTAYLRKNSQVEYGERTFHFEYSNAHKESIEIEDRKMQDRVSLDIHAIITVIRRRRCFFNSDEDDHLDLRETNLREANFQGANLQGANLKWAYLGGANFREANLQDADLEDANLQEVVFVDADLSGANLTGTYLKGANLVDAKLKGVYLIGADFRKAFLQGINLQGAIPVLANFERVDLEGANLEDADLMGANLDRTNLKDVNLSGANLERTYLGGAYFEGTNLEGASLKNANLEYAKLKEAKKLTVDQLSKAKTLYKAELDEGLEEEVRAKGFGSLLDENPKNKNKEPNRITET</sequence>
<dbReference type="Proteomes" id="UP000033096">
    <property type="component" value="Chromosome"/>
</dbReference>
<reference evidence="3 4" key="1">
    <citation type="submission" date="2014-07" db="EMBL/GenBank/DDBJ databases">
        <title>Methanogenic archaea and the global carbon cycle.</title>
        <authorList>
            <person name="Henriksen J.R."/>
            <person name="Luke J."/>
            <person name="Reinhart S."/>
            <person name="Benedict M.N."/>
            <person name="Youngblut N.D."/>
            <person name="Metcalf M.E."/>
            <person name="Whitaker R.J."/>
            <person name="Metcalf W.W."/>
        </authorList>
    </citation>
    <scope>NUCLEOTIDE SEQUENCE [LARGE SCALE GENOMIC DNA]</scope>
    <source>
        <strain evidence="3 4">Z-761</strain>
    </source>
</reference>
<dbReference type="SUPFAM" id="SSF141571">
    <property type="entry name" value="Pentapeptide repeat-like"/>
    <property type="match status" value="1"/>
</dbReference>
<dbReference type="AlphaFoldDB" id="A0A0E3Q7Z2"/>
<dbReference type="InterPro" id="IPR001646">
    <property type="entry name" value="5peptide_repeat"/>
</dbReference>
<keyword evidence="2" id="KW-0472">Membrane</keyword>
<organism evidence="3 4">
    <name type="scientific">Methanosarcina vacuolata Z-761</name>
    <dbReference type="NCBI Taxonomy" id="1434123"/>
    <lineage>
        <taxon>Archaea</taxon>
        <taxon>Methanobacteriati</taxon>
        <taxon>Methanobacteriota</taxon>
        <taxon>Stenosarchaea group</taxon>
        <taxon>Methanomicrobia</taxon>
        <taxon>Methanosarcinales</taxon>
        <taxon>Methanosarcinaceae</taxon>
        <taxon>Methanosarcina</taxon>
    </lineage>
</organism>
<evidence type="ECO:0000256" key="2">
    <source>
        <dbReference type="SAM" id="Phobius"/>
    </source>
</evidence>
<evidence type="ECO:0000313" key="3">
    <source>
        <dbReference type="EMBL" id="AKB44984.1"/>
    </source>
</evidence>
<keyword evidence="2" id="KW-1133">Transmembrane helix</keyword>
<dbReference type="STRING" id="1434123.MSVAZ_2715"/>
<keyword evidence="2" id="KW-0812">Transmembrane</keyword>
<keyword evidence="4" id="KW-1185">Reference proteome</keyword>
<dbReference type="PANTHER" id="PTHR14136:SF17">
    <property type="entry name" value="BTB_POZ DOMAIN-CONTAINING PROTEIN KCTD9"/>
    <property type="match status" value="1"/>
</dbReference>
<dbReference type="PANTHER" id="PTHR14136">
    <property type="entry name" value="BTB_POZ DOMAIN-CONTAINING PROTEIN KCTD9"/>
    <property type="match status" value="1"/>
</dbReference>
<dbReference type="HOGENOM" id="CLU_033401_0_1_2"/>
<accession>A0A0E3Q7Z2</accession>
<dbReference type="Pfam" id="PF00805">
    <property type="entry name" value="Pentapeptide"/>
    <property type="match status" value="3"/>
</dbReference>
<feature type="region of interest" description="Disordered" evidence="1">
    <location>
        <begin position="370"/>
        <end position="392"/>
    </location>
</feature>
<dbReference type="KEGG" id="mvc:MSVAZ_2715"/>
<dbReference type="InterPro" id="IPR051082">
    <property type="entry name" value="Pentapeptide-BTB/POZ_domain"/>
</dbReference>
<feature type="compositionally biased region" description="Basic and acidic residues" evidence="1">
    <location>
        <begin position="377"/>
        <end position="392"/>
    </location>
</feature>
<gene>
    <name evidence="3" type="ORF">MSVAZ_2715</name>
</gene>
<dbReference type="PATRIC" id="fig|1434123.4.peg.3333"/>
<proteinExistence type="predicted"/>
<name>A0A0E3Q7Z2_9EURY</name>
<evidence type="ECO:0000256" key="1">
    <source>
        <dbReference type="SAM" id="MobiDB-lite"/>
    </source>
</evidence>
<dbReference type="EMBL" id="CP009520">
    <property type="protein sequence ID" value="AKB44984.1"/>
    <property type="molecule type" value="Genomic_DNA"/>
</dbReference>